<dbReference type="RefSeq" id="WP_161869697.1">
    <property type="nucleotide sequence ID" value="NZ_MAEI02000001.1"/>
</dbReference>
<evidence type="ECO:0000313" key="2">
    <source>
        <dbReference type="EMBL" id="MEO1782257.1"/>
    </source>
</evidence>
<comment type="caution">
    <text evidence="2">The sequence shown here is derived from an EMBL/GenBank/DDBJ whole genome shotgun (WGS) entry which is preliminary data.</text>
</comment>
<organism evidence="2 3">
    <name type="scientific">Enterococcus diestrammenae</name>
    <dbReference type="NCBI Taxonomy" id="1155073"/>
    <lineage>
        <taxon>Bacteria</taxon>
        <taxon>Bacillati</taxon>
        <taxon>Bacillota</taxon>
        <taxon>Bacilli</taxon>
        <taxon>Lactobacillales</taxon>
        <taxon>Enterococcaceae</taxon>
        <taxon>Enterococcus</taxon>
    </lineage>
</organism>
<proteinExistence type="predicted"/>
<evidence type="ECO:0000256" key="1">
    <source>
        <dbReference type="SAM" id="Coils"/>
    </source>
</evidence>
<evidence type="ECO:0008006" key="4">
    <source>
        <dbReference type="Google" id="ProtNLM"/>
    </source>
</evidence>
<feature type="coiled-coil region" evidence="1">
    <location>
        <begin position="132"/>
        <end position="159"/>
    </location>
</feature>
<keyword evidence="3" id="KW-1185">Reference proteome</keyword>
<gene>
    <name evidence="2" type="ORF">BAU18_001850</name>
</gene>
<reference evidence="2 3" key="2">
    <citation type="submission" date="2024-02" db="EMBL/GenBank/DDBJ databases">
        <title>The Genome Sequence of Enterococcus diestrammenae JM9A.</title>
        <authorList>
            <person name="Earl A."/>
            <person name="Manson A."/>
            <person name="Gilmore M."/>
            <person name="Sanders J."/>
            <person name="Shea T."/>
            <person name="Howe W."/>
            <person name="Livny J."/>
            <person name="Cuomo C."/>
            <person name="Neafsey D."/>
            <person name="Birren B."/>
        </authorList>
    </citation>
    <scope>NUCLEOTIDE SEQUENCE [LARGE SCALE GENOMIC DNA]</scope>
    <source>
        <strain evidence="2 3">JM9A</strain>
    </source>
</reference>
<name>A0ABV0F2N8_9ENTE</name>
<sequence>MAKSKYETHVKPYFDDIFYWRSHDWDLSRIALELGVAESTFMKYKKEIPELSELLKKADKSKPRNIALKAEKALKDKLVDREFEEVHTEQWVDNNGKVTKKHIKKVKKTIPADTTAVIFALKSNDRERYGERDLLDKRIELLEKQIEKLQAEASIAKSAASKLNLSQDKQEDMRSMIDIGRAILGEEEE</sequence>
<protein>
    <recommendedName>
        <fullName evidence="4">Small terminase subunit</fullName>
    </recommendedName>
</protein>
<keyword evidence="1" id="KW-0175">Coiled coil</keyword>
<dbReference type="EMBL" id="MAEI02000001">
    <property type="protein sequence ID" value="MEO1782257.1"/>
    <property type="molecule type" value="Genomic_DNA"/>
</dbReference>
<dbReference type="Proteomes" id="UP001429357">
    <property type="component" value="Unassembled WGS sequence"/>
</dbReference>
<reference evidence="3" key="1">
    <citation type="submission" date="2016-06" db="EMBL/GenBank/DDBJ databases">
        <title>Four novel species of enterococci isolated from chicken manure.</title>
        <authorList>
            <person name="Van Tyne D."/>
        </authorList>
    </citation>
    <scope>NUCLEOTIDE SEQUENCE [LARGE SCALE GENOMIC DNA]</scope>
    <source>
        <strain evidence="3">JM9A</strain>
    </source>
</reference>
<evidence type="ECO:0000313" key="3">
    <source>
        <dbReference type="Proteomes" id="UP001429357"/>
    </source>
</evidence>
<accession>A0ABV0F2N8</accession>